<protein>
    <recommendedName>
        <fullName evidence="4">Myb-like domain-containing protein</fullName>
    </recommendedName>
</protein>
<feature type="region of interest" description="Disordered" evidence="1">
    <location>
        <begin position="119"/>
        <end position="156"/>
    </location>
</feature>
<proteinExistence type="predicted"/>
<evidence type="ECO:0000256" key="1">
    <source>
        <dbReference type="SAM" id="MobiDB-lite"/>
    </source>
</evidence>
<dbReference type="EMBL" id="JALLAZ020001595">
    <property type="protein sequence ID" value="KAL3771801.1"/>
    <property type="molecule type" value="Genomic_DNA"/>
</dbReference>
<evidence type="ECO:0008006" key="4">
    <source>
        <dbReference type="Google" id="ProtNLM"/>
    </source>
</evidence>
<feature type="compositionally biased region" description="Polar residues" evidence="1">
    <location>
        <begin position="659"/>
        <end position="674"/>
    </location>
</feature>
<keyword evidence="3" id="KW-1185">Reference proteome</keyword>
<evidence type="ECO:0000313" key="3">
    <source>
        <dbReference type="Proteomes" id="UP001530315"/>
    </source>
</evidence>
<comment type="caution">
    <text evidence="2">The sequence shown here is derived from an EMBL/GenBank/DDBJ whole genome shotgun (WGS) entry which is preliminary data.</text>
</comment>
<dbReference type="Gene3D" id="1.10.10.60">
    <property type="entry name" value="Homeodomain-like"/>
    <property type="match status" value="1"/>
</dbReference>
<accession>A0ABD3NBX6</accession>
<evidence type="ECO:0000313" key="2">
    <source>
        <dbReference type="EMBL" id="KAL3771801.1"/>
    </source>
</evidence>
<feature type="compositionally biased region" description="Low complexity" evidence="1">
    <location>
        <begin position="620"/>
        <end position="631"/>
    </location>
</feature>
<dbReference type="InterPro" id="IPR001005">
    <property type="entry name" value="SANT/Myb"/>
</dbReference>
<feature type="region of interest" description="Disordered" evidence="1">
    <location>
        <begin position="619"/>
        <end position="641"/>
    </location>
</feature>
<gene>
    <name evidence="2" type="ORF">ACHAW5_005356</name>
</gene>
<dbReference type="AlphaFoldDB" id="A0ABD3NBX6"/>
<dbReference type="SUPFAM" id="SSF46689">
    <property type="entry name" value="Homeodomain-like"/>
    <property type="match status" value="1"/>
</dbReference>
<reference evidence="2 3" key="1">
    <citation type="submission" date="2024-10" db="EMBL/GenBank/DDBJ databases">
        <title>Updated reference genomes for cyclostephanoid diatoms.</title>
        <authorList>
            <person name="Roberts W.R."/>
            <person name="Alverson A.J."/>
        </authorList>
    </citation>
    <scope>NUCLEOTIDE SEQUENCE [LARGE SCALE GENOMIC DNA]</scope>
    <source>
        <strain evidence="2 3">AJA276-08</strain>
    </source>
</reference>
<feature type="region of interest" description="Disordered" evidence="1">
    <location>
        <begin position="653"/>
        <end position="705"/>
    </location>
</feature>
<sequence>MQSSFLSLGGKPTVLRPDVDVVLSLKNTVYKSVMFDFFVRLGGKKNNHNNDAEKVTAREALRVFKGRSSKTGGDRVARFFKPESRYASRSFVEVDESAALEKITADIYRRMESAKRWLKSDGTDDDSTSVKQYQRPKKSKPPPRAPLETTTKKRKVLNRTPESLPFLINVDENVADIIAGEELLAKRRNRDGSQSHTFDQSWQPEEVVNFFRGLYVHGWNEWKKVSTMVKTRSNQNVKLYAMKLENKFPELRDFFSRQGNAAQKTKRSRTGDVDVSGSIRGDRNNVVHPHKDPAMIAASVMGSMKYQAANRPTKPKVVICLGDHIIDTEAEPSLLKPSIDRKRPAETLPDCFDPSIRPTIPTNNQQIYIPGNNVYARWMNKEDPGSYGTWYPGFIYASRIAPIQDERNCTGVPSLLYHVKFEDGAESIDLDTEDIMMRDQYQAWLKDLENYYSLPVPVEISSMRLMKNSRVYAKWIDPTDPELNGCWMPGKVHSSKTWKGDNNRWRHSYHIFFDNGDQDEDLGDGEVLPKESYTTLLREKMERGRNKPRLCGFDLIAEASKLSSPIKPVKAISNRHDDEFAAGLAEKKSRAECTDASDEGSFVDEPCCNDVLESIPPIPSRVSRISSTPSPDGHCGSKPWPAEQVEVTDGKADIGAGKTQPNEDLTVCTGSGANATDIPPEIPISQGFAPGRADFQPEKTNSSTV</sequence>
<dbReference type="Proteomes" id="UP001530315">
    <property type="component" value="Unassembled WGS sequence"/>
</dbReference>
<dbReference type="InterPro" id="IPR009057">
    <property type="entry name" value="Homeodomain-like_sf"/>
</dbReference>
<dbReference type="CDD" id="cd00167">
    <property type="entry name" value="SANT"/>
    <property type="match status" value="1"/>
</dbReference>
<name>A0ABD3NBX6_9STRA</name>
<organism evidence="2 3">
    <name type="scientific">Stephanodiscus triporus</name>
    <dbReference type="NCBI Taxonomy" id="2934178"/>
    <lineage>
        <taxon>Eukaryota</taxon>
        <taxon>Sar</taxon>
        <taxon>Stramenopiles</taxon>
        <taxon>Ochrophyta</taxon>
        <taxon>Bacillariophyta</taxon>
        <taxon>Coscinodiscophyceae</taxon>
        <taxon>Thalassiosirophycidae</taxon>
        <taxon>Stephanodiscales</taxon>
        <taxon>Stephanodiscaceae</taxon>
        <taxon>Stephanodiscus</taxon>
    </lineage>
</organism>